<sequence length="350" mass="38550">MAPTITMSHILVAVFVVLVSMEAALVMGQGNGNGNAHGKKADVANYEVLTPLGSGQERGFCKAKGACYYKTLTCPSECPQRKPKKNKKNKGCFINCGSKCEATCKYRKSKCDGYGSLCYDPRFVGGDGVMFYFHGAKGGNFAIVSDTNLQINAHFIGTRPTGRTRDFTWVQAFAVMFDSHTLVIAAKRVSKWDDKVDALMVKWDDKVVTVPTDGDAEWRTNGEDREVVVERTDDTNYVRVTVAGLVEMDIRVRPIGEKENKVHNYQIPADDTFAHLETQFRFTNLSDLVEGVLGKTYRPGYVSPVKVGVPMPMAGGEDKYETSSLFSPLCKVCRFQKQPELAAAGGIAQY</sequence>
<dbReference type="PANTHER" id="PTHR31656">
    <property type="entry name" value="ROOT CAP DOMAIN-CONTAINING PROTEIN"/>
    <property type="match status" value="1"/>
</dbReference>
<protein>
    <recommendedName>
        <fullName evidence="4">Late embryogenesis abundant protein LEA-2 subgroup domain-containing protein</fullName>
    </recommendedName>
</protein>
<dbReference type="InterPro" id="IPR009646">
    <property type="entry name" value="Root_cap"/>
</dbReference>
<gene>
    <name evidence="2" type="ORF">C1H46_023613</name>
</gene>
<name>A0A540LWT4_MALBA</name>
<dbReference type="AlphaFoldDB" id="A0A540LWT4"/>
<evidence type="ECO:0000313" key="2">
    <source>
        <dbReference type="EMBL" id="TQD90846.1"/>
    </source>
</evidence>
<feature type="signal peptide" evidence="1">
    <location>
        <begin position="1"/>
        <end position="28"/>
    </location>
</feature>
<feature type="chain" id="PRO_5021905590" description="Late embryogenesis abundant protein LEA-2 subgroup domain-containing protein" evidence="1">
    <location>
        <begin position="29"/>
        <end position="350"/>
    </location>
</feature>
<organism evidence="2 3">
    <name type="scientific">Malus baccata</name>
    <name type="common">Siberian crab apple</name>
    <name type="synonym">Pyrus baccata</name>
    <dbReference type="NCBI Taxonomy" id="106549"/>
    <lineage>
        <taxon>Eukaryota</taxon>
        <taxon>Viridiplantae</taxon>
        <taxon>Streptophyta</taxon>
        <taxon>Embryophyta</taxon>
        <taxon>Tracheophyta</taxon>
        <taxon>Spermatophyta</taxon>
        <taxon>Magnoliopsida</taxon>
        <taxon>eudicotyledons</taxon>
        <taxon>Gunneridae</taxon>
        <taxon>Pentapetalae</taxon>
        <taxon>rosids</taxon>
        <taxon>fabids</taxon>
        <taxon>Rosales</taxon>
        <taxon>Rosaceae</taxon>
        <taxon>Amygdaloideae</taxon>
        <taxon>Maleae</taxon>
        <taxon>Malus</taxon>
    </lineage>
</organism>
<accession>A0A540LWT4</accession>
<dbReference type="EMBL" id="VIEB01000441">
    <property type="protein sequence ID" value="TQD90846.1"/>
    <property type="molecule type" value="Genomic_DNA"/>
</dbReference>
<keyword evidence="1" id="KW-0732">Signal</keyword>
<reference evidence="2 3" key="1">
    <citation type="journal article" date="2019" name="G3 (Bethesda)">
        <title>Sequencing of a Wild Apple (Malus baccata) Genome Unravels the Differences Between Cultivated and Wild Apple Species Regarding Disease Resistance and Cold Tolerance.</title>
        <authorList>
            <person name="Chen X."/>
        </authorList>
    </citation>
    <scope>NUCLEOTIDE SEQUENCE [LARGE SCALE GENOMIC DNA]</scope>
    <source>
        <strain evidence="3">cv. Shandingzi</strain>
        <tissue evidence="2">Leaves</tissue>
    </source>
</reference>
<evidence type="ECO:0000256" key="1">
    <source>
        <dbReference type="SAM" id="SignalP"/>
    </source>
</evidence>
<keyword evidence="3" id="KW-1185">Reference proteome</keyword>
<dbReference type="STRING" id="106549.A0A540LWT4"/>
<evidence type="ECO:0008006" key="4">
    <source>
        <dbReference type="Google" id="ProtNLM"/>
    </source>
</evidence>
<dbReference type="Proteomes" id="UP000315295">
    <property type="component" value="Unassembled WGS sequence"/>
</dbReference>
<comment type="caution">
    <text evidence="2">The sequence shown here is derived from an EMBL/GenBank/DDBJ whole genome shotgun (WGS) entry which is preliminary data.</text>
</comment>
<dbReference type="Pfam" id="PF06830">
    <property type="entry name" value="Root_cap"/>
    <property type="match status" value="1"/>
</dbReference>
<proteinExistence type="predicted"/>
<evidence type="ECO:0000313" key="3">
    <source>
        <dbReference type="Proteomes" id="UP000315295"/>
    </source>
</evidence>